<dbReference type="InterPro" id="IPR020471">
    <property type="entry name" value="AKR"/>
</dbReference>
<dbReference type="PANTHER" id="PTHR43364:SF4">
    <property type="entry name" value="NAD(P)-LINKED OXIDOREDUCTASE SUPERFAMILY PROTEIN"/>
    <property type="match status" value="1"/>
</dbReference>
<dbReference type="EMBL" id="WNHB01000004">
    <property type="protein sequence ID" value="MTT31151.1"/>
    <property type="molecule type" value="Genomic_DNA"/>
</dbReference>
<dbReference type="InterPro" id="IPR018170">
    <property type="entry name" value="Aldo/ket_reductase_CS"/>
</dbReference>
<dbReference type="RefSeq" id="WP_155216986.1">
    <property type="nucleotide sequence ID" value="NZ_WNHB01000004.1"/>
</dbReference>
<gene>
    <name evidence="3" type="ORF">GMB86_03870</name>
</gene>
<dbReference type="GO" id="GO:0005829">
    <property type="term" value="C:cytosol"/>
    <property type="evidence" value="ECO:0007669"/>
    <property type="project" value="TreeGrafter"/>
</dbReference>
<reference evidence="3 4" key="1">
    <citation type="submission" date="2019-11" db="EMBL/GenBank/DDBJ databases">
        <title>Terrilactibacillus tamarindus sp. nov. BCM23-1 isolated from bark of Tamarindus indica.</title>
        <authorList>
            <person name="Kingkaew E."/>
            <person name="Tanasupawat S."/>
        </authorList>
    </citation>
    <scope>NUCLEOTIDE SEQUENCE [LARGE SCALE GENOMIC DNA]</scope>
    <source>
        <strain evidence="3 4">BCM23-1</strain>
    </source>
</reference>
<dbReference type="AlphaFoldDB" id="A0A6N8CMK5"/>
<dbReference type="OrthoDB" id="9773828at2"/>
<organism evidence="3 4">
    <name type="scientific">Terrilactibacillus tamarindi</name>
    <dbReference type="NCBI Taxonomy" id="2599694"/>
    <lineage>
        <taxon>Bacteria</taxon>
        <taxon>Bacillati</taxon>
        <taxon>Bacillota</taxon>
        <taxon>Bacilli</taxon>
        <taxon>Bacillales</taxon>
        <taxon>Bacillaceae</taxon>
        <taxon>Terrilactibacillus</taxon>
    </lineage>
</organism>
<evidence type="ECO:0000313" key="4">
    <source>
        <dbReference type="Proteomes" id="UP000440978"/>
    </source>
</evidence>
<dbReference type="InterPro" id="IPR050523">
    <property type="entry name" value="AKR_Detox_Biosynth"/>
</dbReference>
<dbReference type="GO" id="GO:0016491">
    <property type="term" value="F:oxidoreductase activity"/>
    <property type="evidence" value="ECO:0007669"/>
    <property type="project" value="UniProtKB-KW"/>
</dbReference>
<comment type="caution">
    <text evidence="3">The sequence shown here is derived from an EMBL/GenBank/DDBJ whole genome shotgun (WGS) entry which is preliminary data.</text>
</comment>
<dbReference type="PANTHER" id="PTHR43364">
    <property type="entry name" value="NADH-SPECIFIC METHYLGLYOXAL REDUCTASE-RELATED"/>
    <property type="match status" value="1"/>
</dbReference>
<protein>
    <submittedName>
        <fullName evidence="3">General stress protein</fullName>
    </submittedName>
</protein>
<feature type="domain" description="NADP-dependent oxidoreductase" evidence="2">
    <location>
        <begin position="15"/>
        <end position="311"/>
    </location>
</feature>
<dbReference type="Pfam" id="PF00248">
    <property type="entry name" value="Aldo_ket_red"/>
    <property type="match status" value="1"/>
</dbReference>
<dbReference type="Proteomes" id="UP000440978">
    <property type="component" value="Unassembled WGS sequence"/>
</dbReference>
<dbReference type="Gene3D" id="3.20.20.100">
    <property type="entry name" value="NADP-dependent oxidoreductase domain"/>
    <property type="match status" value="1"/>
</dbReference>
<evidence type="ECO:0000256" key="1">
    <source>
        <dbReference type="ARBA" id="ARBA00023002"/>
    </source>
</evidence>
<sequence length="335" mass="38021">MEYINISNTNMKASRIGFGGWPIGGSSWGGSDDNDSIKTIHAALGQGINLIDTAADYGMGHSEELIGQALKETGNRDKVLIAGKPGLDWKKGQVFRDGSKERITSEINDTLKRLQTDYLDVYIVHWPDPLVPVEETAEAMKELYDAGKIRAIGVSNFSVDQMEQFKKVSPIHVAEPPYNMFERDAEKQVIPYCIQNNITPFLYSSICRGLLSGKMTKDRKFNKGDMRKEQDPKFQEPQFSQYIATVEELKTFAKERFNRPIIDLAVRWVLDKSVTGIALRGVRHPDQLETLNRIDNWVLTEEDMQDIDKILNKYIKEPIGRPTFMAPPTKEQVHV</sequence>
<dbReference type="FunFam" id="3.20.20.100:FF:000004">
    <property type="entry name" value="Oxidoreductase, aldo/keto reductase"/>
    <property type="match status" value="1"/>
</dbReference>
<dbReference type="PROSITE" id="PS00062">
    <property type="entry name" value="ALDOKETO_REDUCTASE_2"/>
    <property type="match status" value="1"/>
</dbReference>
<keyword evidence="4" id="KW-1185">Reference proteome</keyword>
<evidence type="ECO:0000313" key="3">
    <source>
        <dbReference type="EMBL" id="MTT31151.1"/>
    </source>
</evidence>
<evidence type="ECO:0000259" key="2">
    <source>
        <dbReference type="Pfam" id="PF00248"/>
    </source>
</evidence>
<proteinExistence type="predicted"/>
<dbReference type="InterPro" id="IPR036812">
    <property type="entry name" value="NAD(P)_OxRdtase_dom_sf"/>
</dbReference>
<keyword evidence="1" id="KW-0560">Oxidoreductase</keyword>
<accession>A0A6N8CMK5</accession>
<dbReference type="PRINTS" id="PR00069">
    <property type="entry name" value="ALDKETRDTASE"/>
</dbReference>
<dbReference type="SUPFAM" id="SSF51430">
    <property type="entry name" value="NAD(P)-linked oxidoreductase"/>
    <property type="match status" value="1"/>
</dbReference>
<dbReference type="InterPro" id="IPR023210">
    <property type="entry name" value="NADP_OxRdtase_dom"/>
</dbReference>
<name>A0A6N8CMK5_9BACI</name>